<gene>
    <name evidence="1" type="ORF">BV25DRAFT_1825595</name>
</gene>
<evidence type="ECO:0000313" key="1">
    <source>
        <dbReference type="EMBL" id="KAI0062583.1"/>
    </source>
</evidence>
<protein>
    <submittedName>
        <fullName evidence="1">Uncharacterized protein</fullName>
    </submittedName>
</protein>
<reference evidence="1" key="1">
    <citation type="submission" date="2021-03" db="EMBL/GenBank/DDBJ databases">
        <authorList>
            <consortium name="DOE Joint Genome Institute"/>
            <person name="Ahrendt S."/>
            <person name="Looney B.P."/>
            <person name="Miyauchi S."/>
            <person name="Morin E."/>
            <person name="Drula E."/>
            <person name="Courty P.E."/>
            <person name="Chicoki N."/>
            <person name="Fauchery L."/>
            <person name="Kohler A."/>
            <person name="Kuo A."/>
            <person name="Labutti K."/>
            <person name="Pangilinan J."/>
            <person name="Lipzen A."/>
            <person name="Riley R."/>
            <person name="Andreopoulos W."/>
            <person name="He G."/>
            <person name="Johnson J."/>
            <person name="Barry K.W."/>
            <person name="Grigoriev I.V."/>
            <person name="Nagy L."/>
            <person name="Hibbett D."/>
            <person name="Henrissat B."/>
            <person name="Matheny P.B."/>
            <person name="Labbe J."/>
            <person name="Martin F."/>
        </authorList>
    </citation>
    <scope>NUCLEOTIDE SEQUENCE</scope>
    <source>
        <strain evidence="1">HHB10654</strain>
    </source>
</reference>
<reference evidence="1" key="2">
    <citation type="journal article" date="2022" name="New Phytol.">
        <title>Evolutionary transition to the ectomycorrhizal habit in the genomes of a hyperdiverse lineage of mushroom-forming fungi.</title>
        <authorList>
            <person name="Looney B."/>
            <person name="Miyauchi S."/>
            <person name="Morin E."/>
            <person name="Drula E."/>
            <person name="Courty P.E."/>
            <person name="Kohler A."/>
            <person name="Kuo A."/>
            <person name="LaButti K."/>
            <person name="Pangilinan J."/>
            <person name="Lipzen A."/>
            <person name="Riley R."/>
            <person name="Andreopoulos W."/>
            <person name="He G."/>
            <person name="Johnson J."/>
            <person name="Nolan M."/>
            <person name="Tritt A."/>
            <person name="Barry K.W."/>
            <person name="Grigoriev I.V."/>
            <person name="Nagy L.G."/>
            <person name="Hibbett D."/>
            <person name="Henrissat B."/>
            <person name="Matheny P.B."/>
            <person name="Labbe J."/>
            <person name="Martin F.M."/>
        </authorList>
    </citation>
    <scope>NUCLEOTIDE SEQUENCE</scope>
    <source>
        <strain evidence="1">HHB10654</strain>
    </source>
</reference>
<keyword evidence="2" id="KW-1185">Reference proteome</keyword>
<sequence length="205" mass="21713">MASIRLYTAIGVYAEEDCSRAINMQPIIVDGCGRRPEPARPTCRTCIILPSPHIFYINPSPAAVAPSVSLATVPSSLFPSSLLRPSQCASPSPLLPPSRPRRLPPPSSAARTPTPVRRVSNISLHPRTDFAPADCAIPCLTNADFGSCAQTDITCLCNSSAFITSTTVCIQGACTGTDLANAEAAARSECEAVVRVPSSFMCFFR</sequence>
<organism evidence="1 2">
    <name type="scientific">Artomyces pyxidatus</name>
    <dbReference type="NCBI Taxonomy" id="48021"/>
    <lineage>
        <taxon>Eukaryota</taxon>
        <taxon>Fungi</taxon>
        <taxon>Dikarya</taxon>
        <taxon>Basidiomycota</taxon>
        <taxon>Agaricomycotina</taxon>
        <taxon>Agaricomycetes</taxon>
        <taxon>Russulales</taxon>
        <taxon>Auriscalpiaceae</taxon>
        <taxon>Artomyces</taxon>
    </lineage>
</organism>
<accession>A0ACB8T241</accession>
<evidence type="ECO:0000313" key="2">
    <source>
        <dbReference type="Proteomes" id="UP000814140"/>
    </source>
</evidence>
<dbReference type="EMBL" id="MU277207">
    <property type="protein sequence ID" value="KAI0062583.1"/>
    <property type="molecule type" value="Genomic_DNA"/>
</dbReference>
<proteinExistence type="predicted"/>
<dbReference type="Proteomes" id="UP000814140">
    <property type="component" value="Unassembled WGS sequence"/>
</dbReference>
<name>A0ACB8T241_9AGAM</name>
<comment type="caution">
    <text evidence="1">The sequence shown here is derived from an EMBL/GenBank/DDBJ whole genome shotgun (WGS) entry which is preliminary data.</text>
</comment>